<comment type="similarity">
    <text evidence="1">Belongs to the LysR transcriptional regulatory family.</text>
</comment>
<evidence type="ECO:0000256" key="1">
    <source>
        <dbReference type="ARBA" id="ARBA00009437"/>
    </source>
</evidence>
<dbReference type="Proteomes" id="UP000249185">
    <property type="component" value="Unassembled WGS sequence"/>
</dbReference>
<dbReference type="InterPro" id="IPR036390">
    <property type="entry name" value="WH_DNA-bd_sf"/>
</dbReference>
<keyword evidence="2" id="KW-0805">Transcription regulation</keyword>
<sequence>MDLRSLECFLTLAELLNFRRAAERANLTQPALSHRIRALEDGLGVRLFERDRRGEAGRLRLGFTVIAFHGALPESVRAFREASPRVEVELVERDSPGLEAALVAEEIDLAVLHPPLETAGLGGVDLPDLRLVLALPERHPLAERDEIDLADLDGEALLLAPRRVGPRFHDRLWQSLSAARARPRVAQEVMPMTTLAGLVAAGAGVGFVTEGIAAIGRPGVVFRPCRPEPPRLPLAFAWRGDQPDPVAARFVALARARLEAPGET</sequence>
<dbReference type="EMBL" id="QFPW01000005">
    <property type="protein sequence ID" value="PZQ50144.1"/>
    <property type="molecule type" value="Genomic_DNA"/>
</dbReference>
<evidence type="ECO:0000256" key="4">
    <source>
        <dbReference type="ARBA" id="ARBA00023163"/>
    </source>
</evidence>
<dbReference type="GO" id="GO:0032993">
    <property type="term" value="C:protein-DNA complex"/>
    <property type="evidence" value="ECO:0007669"/>
    <property type="project" value="TreeGrafter"/>
</dbReference>
<gene>
    <name evidence="6" type="ORF">DI556_08740</name>
</gene>
<proteinExistence type="inferred from homology"/>
<dbReference type="Pfam" id="PF03466">
    <property type="entry name" value="LysR_substrate"/>
    <property type="match status" value="1"/>
</dbReference>
<evidence type="ECO:0000256" key="2">
    <source>
        <dbReference type="ARBA" id="ARBA00023015"/>
    </source>
</evidence>
<feature type="domain" description="HTH lysR-type" evidence="5">
    <location>
        <begin position="1"/>
        <end position="54"/>
    </location>
</feature>
<accession>A0A2W5NAS5</accession>
<dbReference type="GO" id="GO:0003677">
    <property type="term" value="F:DNA binding"/>
    <property type="evidence" value="ECO:0007669"/>
    <property type="project" value="UniProtKB-KW"/>
</dbReference>
<keyword evidence="3" id="KW-0238">DNA-binding</keyword>
<dbReference type="Gene3D" id="3.40.190.10">
    <property type="entry name" value="Periplasmic binding protein-like II"/>
    <property type="match status" value="2"/>
</dbReference>
<dbReference type="PROSITE" id="PS50931">
    <property type="entry name" value="HTH_LYSR"/>
    <property type="match status" value="1"/>
</dbReference>
<protein>
    <submittedName>
        <fullName evidence="6">LysR family transcriptional regulator</fullName>
    </submittedName>
</protein>
<name>A0A2W5NAS5_RHOSU</name>
<dbReference type="CDD" id="cd08414">
    <property type="entry name" value="PBP2_LTTR_aromatics_like"/>
    <property type="match status" value="1"/>
</dbReference>
<dbReference type="PRINTS" id="PR00039">
    <property type="entry name" value="HTHLYSR"/>
</dbReference>
<reference evidence="6 7" key="1">
    <citation type="submission" date="2017-08" db="EMBL/GenBank/DDBJ databases">
        <title>Infants hospitalized years apart are colonized by the same room-sourced microbial strains.</title>
        <authorList>
            <person name="Brooks B."/>
            <person name="Olm M.R."/>
            <person name="Firek B.A."/>
            <person name="Baker R."/>
            <person name="Thomas B.C."/>
            <person name="Morowitz M.J."/>
            <person name="Banfield J.F."/>
        </authorList>
    </citation>
    <scope>NUCLEOTIDE SEQUENCE [LARGE SCALE GENOMIC DNA]</scope>
    <source>
        <strain evidence="6">S2_005_002_R2_34</strain>
    </source>
</reference>
<dbReference type="InterPro" id="IPR036388">
    <property type="entry name" value="WH-like_DNA-bd_sf"/>
</dbReference>
<dbReference type="Gene3D" id="1.10.10.10">
    <property type="entry name" value="Winged helix-like DNA-binding domain superfamily/Winged helix DNA-binding domain"/>
    <property type="match status" value="1"/>
</dbReference>
<evidence type="ECO:0000259" key="5">
    <source>
        <dbReference type="PROSITE" id="PS50931"/>
    </source>
</evidence>
<dbReference type="InterPro" id="IPR000847">
    <property type="entry name" value="LysR_HTH_N"/>
</dbReference>
<comment type="caution">
    <text evidence="6">The sequence shown here is derived from an EMBL/GenBank/DDBJ whole genome shotgun (WGS) entry which is preliminary data.</text>
</comment>
<evidence type="ECO:0000313" key="7">
    <source>
        <dbReference type="Proteomes" id="UP000249185"/>
    </source>
</evidence>
<organism evidence="6 7">
    <name type="scientific">Rhodovulum sulfidophilum</name>
    <name type="common">Rhodobacter sulfidophilus</name>
    <dbReference type="NCBI Taxonomy" id="35806"/>
    <lineage>
        <taxon>Bacteria</taxon>
        <taxon>Pseudomonadati</taxon>
        <taxon>Pseudomonadota</taxon>
        <taxon>Alphaproteobacteria</taxon>
        <taxon>Rhodobacterales</taxon>
        <taxon>Paracoccaceae</taxon>
        <taxon>Rhodovulum</taxon>
    </lineage>
</organism>
<dbReference type="InterPro" id="IPR005119">
    <property type="entry name" value="LysR_subst-bd"/>
</dbReference>
<dbReference type="SUPFAM" id="SSF53850">
    <property type="entry name" value="Periplasmic binding protein-like II"/>
    <property type="match status" value="1"/>
</dbReference>
<evidence type="ECO:0000256" key="3">
    <source>
        <dbReference type="ARBA" id="ARBA00023125"/>
    </source>
</evidence>
<dbReference type="PANTHER" id="PTHR30346">
    <property type="entry name" value="TRANSCRIPTIONAL DUAL REGULATOR HCAR-RELATED"/>
    <property type="match status" value="1"/>
</dbReference>
<dbReference type="SUPFAM" id="SSF46785">
    <property type="entry name" value="Winged helix' DNA-binding domain"/>
    <property type="match status" value="1"/>
</dbReference>
<dbReference type="GO" id="GO:0003700">
    <property type="term" value="F:DNA-binding transcription factor activity"/>
    <property type="evidence" value="ECO:0007669"/>
    <property type="project" value="InterPro"/>
</dbReference>
<evidence type="ECO:0000313" key="6">
    <source>
        <dbReference type="EMBL" id="PZQ50144.1"/>
    </source>
</evidence>
<keyword evidence="4" id="KW-0804">Transcription</keyword>
<dbReference type="AlphaFoldDB" id="A0A2W5NAS5"/>
<dbReference type="PANTHER" id="PTHR30346:SF0">
    <property type="entry name" value="HCA OPERON TRANSCRIPTIONAL ACTIVATOR HCAR"/>
    <property type="match status" value="1"/>
</dbReference>